<sequence>MEPAYRGLGRCACCFWLAVAFDALGLTVLLIGVFVNVFFYDLLIYAGAIVIFLSLIWWVFWYSGNIEVPPAELQDDVGLLKKDRGALRALGGAVRRLSSRLSGGIRSSLRRNGGPPGARRSARGPREAPRGGQVVVAMATGDSSDYELLKHQLADPEIKDAQITNWLQEFRSCVTQLTKDHEQLIYTILVSVERPERLPWVGRSQAVVEEYMAFLSNLVSAQTVYLCACLKMVVSHFTPKRVTICEGGVDISDSDDEDENLPRNFDQCHQALQLIVRYVPSTSRFLMPILQENFPFVQKSSRTLECYVHNLLRVTMYIPSIRRDVLELIIGKMLKLDVSVSRSELEEAEEQAAQYQQAKEQPEEGLFDMDEDMSADHPSVTAVMAHPVAERLDTLMVVVMAYIKDVCHVSGSLHVERMKELYRDLLGVFGKLILPTHASCHVQYTLFYLCSFRLALAEAFLDHLWKILQNPSQPDVLRQAAAGYLGSFLARAKFIPVVTVRACLDLLLSWIHHYIDSQDSSGRQACCDISLHGPFYTACQAVFYTLIFRHRAMLEGNMRKGLEYLQSLNLERVVMCQLNPLKVCLPSVTSMFAAITRKYQVVFCYTIIERNNRHVLPVVRSSAGGDCVITNTNPLDSFFPFDPYLLKRSGQLIEPLYQVWEELADTELLPTKQGQQLIVAHSACQGSKEDEDDFLSGEMPKTEGIVGMTPSSYDSNFCSPNSVGSPPISFQRPF</sequence>
<accession>A0ACB8VV03</accession>
<protein>
    <submittedName>
        <fullName evidence="1">Uncharacterized protein</fullName>
    </submittedName>
</protein>
<keyword evidence="2" id="KW-1185">Reference proteome</keyword>
<organism evidence="1 2">
    <name type="scientific">Scortum barcoo</name>
    <name type="common">barcoo grunter</name>
    <dbReference type="NCBI Taxonomy" id="214431"/>
    <lineage>
        <taxon>Eukaryota</taxon>
        <taxon>Metazoa</taxon>
        <taxon>Chordata</taxon>
        <taxon>Craniata</taxon>
        <taxon>Vertebrata</taxon>
        <taxon>Euteleostomi</taxon>
        <taxon>Actinopterygii</taxon>
        <taxon>Neopterygii</taxon>
        <taxon>Teleostei</taxon>
        <taxon>Neoteleostei</taxon>
        <taxon>Acanthomorphata</taxon>
        <taxon>Eupercaria</taxon>
        <taxon>Centrarchiformes</taxon>
        <taxon>Terapontoidei</taxon>
        <taxon>Terapontidae</taxon>
        <taxon>Scortum</taxon>
    </lineage>
</organism>
<evidence type="ECO:0000313" key="1">
    <source>
        <dbReference type="EMBL" id="KAI3359389.1"/>
    </source>
</evidence>
<dbReference type="Proteomes" id="UP000831701">
    <property type="component" value="Chromosome 17"/>
</dbReference>
<comment type="caution">
    <text evidence="1">The sequence shown here is derived from an EMBL/GenBank/DDBJ whole genome shotgun (WGS) entry which is preliminary data.</text>
</comment>
<gene>
    <name evidence="1" type="ORF">L3Q82_002891</name>
</gene>
<dbReference type="EMBL" id="CM041547">
    <property type="protein sequence ID" value="KAI3359389.1"/>
    <property type="molecule type" value="Genomic_DNA"/>
</dbReference>
<proteinExistence type="predicted"/>
<reference evidence="1" key="1">
    <citation type="submission" date="2022-04" db="EMBL/GenBank/DDBJ databases">
        <title>Jade perch genome.</title>
        <authorList>
            <person name="Chao B."/>
        </authorList>
    </citation>
    <scope>NUCLEOTIDE SEQUENCE</scope>
    <source>
        <strain evidence="1">CB-2022</strain>
    </source>
</reference>
<name>A0ACB8VV03_9TELE</name>
<evidence type="ECO:0000313" key="2">
    <source>
        <dbReference type="Proteomes" id="UP000831701"/>
    </source>
</evidence>